<reference evidence="1 2" key="1">
    <citation type="submission" date="2016-04" db="EMBL/GenBank/DDBJ databases">
        <title>Draft Genome Assembly of the Bloom-forming Cyanobacterium Nodularia spumigena Strain CENA596 in Shrimp Production Ponds.</title>
        <authorList>
            <person name="Popin R.V."/>
            <person name="Rigonato J."/>
            <person name="Abreu V.A."/>
            <person name="Andreote A.P."/>
            <person name="Silveira S.B."/>
            <person name="Odebrecht C."/>
            <person name="Fiore M.F."/>
        </authorList>
    </citation>
    <scope>NUCLEOTIDE SEQUENCE [LARGE SCALE GENOMIC DNA]</scope>
    <source>
        <strain evidence="1 2">CENA596</strain>
    </source>
</reference>
<dbReference type="PANTHER" id="PTHR40266">
    <property type="entry name" value="TOXIN HIGB-1"/>
    <property type="match status" value="1"/>
</dbReference>
<protein>
    <submittedName>
        <fullName evidence="1">Peptidase</fullName>
    </submittedName>
</protein>
<dbReference type="InterPro" id="IPR035093">
    <property type="entry name" value="RelE/ParE_toxin_dom_sf"/>
</dbReference>
<dbReference type="InterPro" id="IPR007711">
    <property type="entry name" value="HigB-1"/>
</dbReference>
<dbReference type="AlphaFoldDB" id="A0A166K7M2"/>
<evidence type="ECO:0000313" key="1">
    <source>
        <dbReference type="EMBL" id="KZL50689.1"/>
    </source>
</evidence>
<comment type="caution">
    <text evidence="1">The sequence shown here is derived from an EMBL/GenBank/DDBJ whole genome shotgun (WGS) entry which is preliminary data.</text>
</comment>
<dbReference type="Pfam" id="PF05015">
    <property type="entry name" value="HigB-like_toxin"/>
    <property type="match status" value="1"/>
</dbReference>
<evidence type="ECO:0000313" key="2">
    <source>
        <dbReference type="Proteomes" id="UP000076555"/>
    </source>
</evidence>
<dbReference type="EMBL" id="LWAJ01000072">
    <property type="protein sequence ID" value="KZL50689.1"/>
    <property type="molecule type" value="Genomic_DNA"/>
</dbReference>
<accession>A0A166K7M2</accession>
<dbReference type="OrthoDB" id="9801102at2"/>
<gene>
    <name evidence="1" type="ORF">A2T98_06360</name>
</gene>
<proteinExistence type="predicted"/>
<dbReference type="Gene3D" id="3.30.2310.20">
    <property type="entry name" value="RelE-like"/>
    <property type="match status" value="1"/>
</dbReference>
<organism evidence="1 2">
    <name type="scientific">Nodularia spumigena CENA596</name>
    <dbReference type="NCBI Taxonomy" id="1819295"/>
    <lineage>
        <taxon>Bacteria</taxon>
        <taxon>Bacillati</taxon>
        <taxon>Cyanobacteriota</taxon>
        <taxon>Cyanophyceae</taxon>
        <taxon>Nostocales</taxon>
        <taxon>Nodulariaceae</taxon>
        <taxon>Nodularia</taxon>
    </lineage>
</organism>
<name>A0A166K7M2_NODSP</name>
<dbReference type="SUPFAM" id="SSF143011">
    <property type="entry name" value="RelE-like"/>
    <property type="match status" value="1"/>
</dbReference>
<dbReference type="Proteomes" id="UP000076555">
    <property type="component" value="Unassembled WGS sequence"/>
</dbReference>
<sequence>MIRNFKHKGLRKLFEDDNRSGVNPNHAEKLLDLLDRLDAASVAEDMNFPGSKFHQLIGNRKGEYSVTVSGNWRLTFVFEDGDAYDVNYEDYH</sequence>
<dbReference type="PANTHER" id="PTHR40266:SF2">
    <property type="entry name" value="TOXIN HIGB-1"/>
    <property type="match status" value="1"/>
</dbReference>